<proteinExistence type="inferred from homology"/>
<comment type="similarity">
    <text evidence="1">Belongs to the phospholipid scramblase family.</text>
</comment>
<dbReference type="GO" id="GO:0005886">
    <property type="term" value="C:plasma membrane"/>
    <property type="evidence" value="ECO:0007669"/>
    <property type="project" value="TreeGrafter"/>
</dbReference>
<accession>A0A835WJ58</accession>
<dbReference type="AlphaFoldDB" id="A0A835WJ58"/>
<dbReference type="PANTHER" id="PTHR23248:SF9">
    <property type="entry name" value="PHOSPHOLIPID SCRAMBLASE"/>
    <property type="match status" value="1"/>
</dbReference>
<evidence type="ECO:0000313" key="2">
    <source>
        <dbReference type="EMBL" id="KAG2448263.1"/>
    </source>
</evidence>
<evidence type="ECO:0000313" key="3">
    <source>
        <dbReference type="Proteomes" id="UP000613740"/>
    </source>
</evidence>
<reference evidence="2" key="1">
    <citation type="journal article" date="2020" name="bioRxiv">
        <title>Comparative genomics of Chlamydomonas.</title>
        <authorList>
            <person name="Craig R.J."/>
            <person name="Hasan A.R."/>
            <person name="Ness R.W."/>
            <person name="Keightley P.D."/>
        </authorList>
    </citation>
    <scope>NUCLEOTIDE SEQUENCE</scope>
    <source>
        <strain evidence="2">CCAP 11/173</strain>
    </source>
</reference>
<evidence type="ECO:0000256" key="1">
    <source>
        <dbReference type="ARBA" id="ARBA00005350"/>
    </source>
</evidence>
<dbReference type="PANTHER" id="PTHR23248">
    <property type="entry name" value="PHOSPHOLIPID SCRAMBLASE-RELATED"/>
    <property type="match status" value="1"/>
</dbReference>
<name>A0A835WJ58_9CHLO</name>
<organism evidence="2 3">
    <name type="scientific">Chlamydomonas schloesseri</name>
    <dbReference type="NCBI Taxonomy" id="2026947"/>
    <lineage>
        <taxon>Eukaryota</taxon>
        <taxon>Viridiplantae</taxon>
        <taxon>Chlorophyta</taxon>
        <taxon>core chlorophytes</taxon>
        <taxon>Chlorophyceae</taxon>
        <taxon>CS clade</taxon>
        <taxon>Chlamydomonadales</taxon>
        <taxon>Chlamydomonadaceae</taxon>
        <taxon>Chlamydomonas</taxon>
    </lineage>
</organism>
<keyword evidence="3" id="KW-1185">Reference proteome</keyword>
<protein>
    <recommendedName>
        <fullName evidence="4">Phospholipid scramblase</fullName>
    </recommendedName>
</protein>
<gene>
    <name evidence="2" type="ORF">HYH02_006847</name>
</gene>
<sequence>MAYSPQAAAQQAALLQQQYQQQLQQYQHQYQQRPQLAPLEGYGTLSPQAHASLLPPLRQYNYPSVGGAGSPQPASPLSPAGRAYSGYSAPAQPLFPPQPPQSAVFAALRASQQLQQPALVAPQAPQLPHPLAPVPPAMAGYATAGYATPVMPPDVAAATATSAATAATVAQQQYYALAQQQQMMMRDAAALATLQAPAAPPAVLAASYMTPQQQAAMGLHSGALGHGAGGAAGGYGLGMAAGAGAAGGVMAPGTVGAVPGGDAAGAAVHAPGQQTMTAAGGYAGNLEALPGVVIKETTQMVDAVMAAIGGAYEAANKYHVRVLPGHVRPASEPNQPGTWAPSSKEVDMLPEVMFVQEDSSCCLRVCLAACGGLNLRALQLHMYEGNTEAVTVDRPCRMGAGCCCPLEMTISSKGQQIGMVVEDNDSYCGMCYQQCCLCTFTHKVMMGASRESLVHKYSLVTPTWCCGRVNNCCGATCCKPNLFIDVVAPDGKLVNAVQKTYGAGGASDCCRCVFDFSNYVLPFPAGSSHQERLALIVGVLSVEYAYFSRRGGDDDN</sequence>
<dbReference type="InterPro" id="IPR005552">
    <property type="entry name" value="Scramblase"/>
</dbReference>
<dbReference type="GO" id="GO:0017128">
    <property type="term" value="F:phospholipid scramblase activity"/>
    <property type="evidence" value="ECO:0007669"/>
    <property type="project" value="InterPro"/>
</dbReference>
<comment type="caution">
    <text evidence="2">The sequence shown here is derived from an EMBL/GenBank/DDBJ whole genome shotgun (WGS) entry which is preliminary data.</text>
</comment>
<dbReference type="Proteomes" id="UP000613740">
    <property type="component" value="Unassembled WGS sequence"/>
</dbReference>
<dbReference type="EMBL" id="JAEHOD010000018">
    <property type="protein sequence ID" value="KAG2448263.1"/>
    <property type="molecule type" value="Genomic_DNA"/>
</dbReference>
<dbReference type="OrthoDB" id="444338at2759"/>
<evidence type="ECO:0008006" key="4">
    <source>
        <dbReference type="Google" id="ProtNLM"/>
    </source>
</evidence>